<protein>
    <submittedName>
        <fullName evidence="2">YndM family protein</fullName>
    </submittedName>
</protein>
<feature type="transmembrane region" description="Helical" evidence="1">
    <location>
        <begin position="89"/>
        <end position="111"/>
    </location>
</feature>
<evidence type="ECO:0000313" key="2">
    <source>
        <dbReference type="EMBL" id="QQZ11134.1"/>
    </source>
</evidence>
<dbReference type="Proteomes" id="UP000595691">
    <property type="component" value="Chromosome"/>
</dbReference>
<keyword evidence="3" id="KW-1185">Reference proteome</keyword>
<dbReference type="RefSeq" id="WP_202780406.1">
    <property type="nucleotide sequence ID" value="NZ_CP065425.1"/>
</dbReference>
<accession>A0ABX7E760</accession>
<dbReference type="EMBL" id="CP065425">
    <property type="protein sequence ID" value="QQZ11134.1"/>
    <property type="molecule type" value="Genomic_DNA"/>
</dbReference>
<keyword evidence="1" id="KW-1133">Transmembrane helix</keyword>
<organism evidence="2 3">
    <name type="scientific">Heyndrickxia vini</name>
    <dbReference type="NCBI Taxonomy" id="1476025"/>
    <lineage>
        <taxon>Bacteria</taxon>
        <taxon>Bacillati</taxon>
        <taxon>Bacillota</taxon>
        <taxon>Bacilli</taxon>
        <taxon>Bacillales</taxon>
        <taxon>Bacillaceae</taxon>
        <taxon>Heyndrickxia</taxon>
    </lineage>
</organism>
<evidence type="ECO:0000256" key="1">
    <source>
        <dbReference type="SAM" id="Phobius"/>
    </source>
</evidence>
<feature type="transmembrane region" description="Helical" evidence="1">
    <location>
        <begin position="7"/>
        <end position="27"/>
    </location>
</feature>
<feature type="transmembrane region" description="Helical" evidence="1">
    <location>
        <begin position="59"/>
        <end position="77"/>
    </location>
</feature>
<sequence length="148" mass="16751">MKTLTALAIKFIASFIALFVILGLIYGMSIQSVILITAVIGVISYIIGDKLLLPRTNNVVATSVDFGLSFLIIWSIVSYGNLDNYRTLFWASIVGGLGVALCEYFFHIYLYRRFYPQEKTSKRRISVMNYAMESSEEITPIKKEKNDN</sequence>
<keyword evidence="1" id="KW-0812">Transmembrane</keyword>
<proteinExistence type="predicted"/>
<dbReference type="InterPro" id="IPR019649">
    <property type="entry name" value="DUF2512"/>
</dbReference>
<name>A0ABX7E760_9BACI</name>
<feature type="transmembrane region" description="Helical" evidence="1">
    <location>
        <begin position="33"/>
        <end position="52"/>
    </location>
</feature>
<reference evidence="2 3" key="1">
    <citation type="submission" date="2020-11" db="EMBL/GenBank/DDBJ databases">
        <title>Taxonomic evaluation of the Bacillus sporothermodurans group of bacteria based on whole genome sequences.</title>
        <authorList>
            <person name="Fiedler G."/>
            <person name="Herbstmann A.-D."/>
            <person name="Doll E."/>
            <person name="Wenning M."/>
            <person name="Brinks E."/>
            <person name="Kabisch J."/>
            <person name="Breitenwieser F."/>
            <person name="Lappann M."/>
            <person name="Boehnlein C."/>
            <person name="Franz C."/>
        </authorList>
    </citation>
    <scope>NUCLEOTIDE SEQUENCE [LARGE SCALE GENOMIC DNA]</scope>
    <source>
        <strain evidence="2 3">JCM 19841</strain>
    </source>
</reference>
<evidence type="ECO:0000313" key="3">
    <source>
        <dbReference type="Proteomes" id="UP000595691"/>
    </source>
</evidence>
<dbReference type="Pfam" id="PF10710">
    <property type="entry name" value="DUF2512"/>
    <property type="match status" value="1"/>
</dbReference>
<keyword evidence="1" id="KW-0472">Membrane</keyword>
<gene>
    <name evidence="2" type="ORF">I5776_09700</name>
</gene>